<evidence type="ECO:0000256" key="1">
    <source>
        <dbReference type="SAM" id="Phobius"/>
    </source>
</evidence>
<name>A0A1G1UXZ5_9BACT</name>
<keyword evidence="1" id="KW-0472">Membrane</keyword>
<sequence>MDMLMGFSIAHAIAGLIGGLIRGLVGVTSDKTFNPDQFKFRWKYFAVTMLVSSIVGTMSGIIANNDWRIALLAGYAGTDFLEGLYKLRFAQFFKIPV</sequence>
<comment type="caution">
    <text evidence="2">The sequence shown here is derived from an EMBL/GenBank/DDBJ whole genome shotgun (WGS) entry which is preliminary data.</text>
</comment>
<dbReference type="Proteomes" id="UP000177967">
    <property type="component" value="Unassembled WGS sequence"/>
</dbReference>
<keyword evidence="1" id="KW-1133">Transmembrane helix</keyword>
<dbReference type="AlphaFoldDB" id="A0A1G1UXZ5"/>
<accession>A0A1G1UXZ5</accession>
<organism evidence="2 3">
    <name type="scientific">Candidatus Blackburnbacteria bacterium RIFCSPHIGHO2_01_FULL_43_15b</name>
    <dbReference type="NCBI Taxonomy" id="1797513"/>
    <lineage>
        <taxon>Bacteria</taxon>
        <taxon>Candidatus Blackburniibacteriota</taxon>
    </lineage>
</organism>
<feature type="transmembrane region" description="Helical" evidence="1">
    <location>
        <begin position="44"/>
        <end position="63"/>
    </location>
</feature>
<reference evidence="2 3" key="1">
    <citation type="journal article" date="2016" name="Nat. Commun.">
        <title>Thousands of microbial genomes shed light on interconnected biogeochemical processes in an aquifer system.</title>
        <authorList>
            <person name="Anantharaman K."/>
            <person name="Brown C.T."/>
            <person name="Hug L.A."/>
            <person name="Sharon I."/>
            <person name="Castelle C.J."/>
            <person name="Probst A.J."/>
            <person name="Thomas B.C."/>
            <person name="Singh A."/>
            <person name="Wilkins M.J."/>
            <person name="Karaoz U."/>
            <person name="Brodie E.L."/>
            <person name="Williams K.H."/>
            <person name="Hubbard S.S."/>
            <person name="Banfield J.F."/>
        </authorList>
    </citation>
    <scope>NUCLEOTIDE SEQUENCE [LARGE SCALE GENOMIC DNA]</scope>
</reference>
<dbReference type="STRING" id="1797513.A2782_01995"/>
<protein>
    <submittedName>
        <fullName evidence="2">Uncharacterized protein</fullName>
    </submittedName>
</protein>
<evidence type="ECO:0000313" key="3">
    <source>
        <dbReference type="Proteomes" id="UP000177967"/>
    </source>
</evidence>
<proteinExistence type="predicted"/>
<evidence type="ECO:0000313" key="2">
    <source>
        <dbReference type="EMBL" id="OGY08009.1"/>
    </source>
</evidence>
<feature type="transmembrane region" description="Helical" evidence="1">
    <location>
        <begin position="6"/>
        <end position="24"/>
    </location>
</feature>
<keyword evidence="1" id="KW-0812">Transmembrane</keyword>
<gene>
    <name evidence="2" type="ORF">A2782_01995</name>
</gene>
<dbReference type="EMBL" id="MHBW01000032">
    <property type="protein sequence ID" value="OGY08009.1"/>
    <property type="molecule type" value="Genomic_DNA"/>
</dbReference>